<protein>
    <submittedName>
        <fullName evidence="2">Biotin/lipoate A/B protein ligase family protein</fullName>
    </submittedName>
</protein>
<dbReference type="InterPro" id="IPR004143">
    <property type="entry name" value="BPL_LPL_catalytic"/>
</dbReference>
<dbReference type="PROSITE" id="PS51733">
    <property type="entry name" value="BPL_LPL_CATALYTIC"/>
    <property type="match status" value="1"/>
</dbReference>
<dbReference type="InterPro" id="IPR045864">
    <property type="entry name" value="aa-tRNA-synth_II/BPL/LPL"/>
</dbReference>
<evidence type="ECO:0000259" key="1">
    <source>
        <dbReference type="PROSITE" id="PS51733"/>
    </source>
</evidence>
<dbReference type="GO" id="GO:0016874">
    <property type="term" value="F:ligase activity"/>
    <property type="evidence" value="ECO:0007669"/>
    <property type="project" value="UniProtKB-KW"/>
</dbReference>
<dbReference type="PANTHER" id="PTHR43679">
    <property type="entry name" value="OCTANOYLTRANSFERASE LIPM-RELATED"/>
    <property type="match status" value="1"/>
</dbReference>
<evidence type="ECO:0000313" key="3">
    <source>
        <dbReference type="Proteomes" id="UP001597362"/>
    </source>
</evidence>
<dbReference type="RefSeq" id="WP_377769570.1">
    <property type="nucleotide sequence ID" value="NZ_JBHUHO010000007.1"/>
</dbReference>
<dbReference type="Gene3D" id="3.30.930.10">
    <property type="entry name" value="Bira Bifunctional Protein, Domain 2"/>
    <property type="match status" value="1"/>
</dbReference>
<dbReference type="InterPro" id="IPR050664">
    <property type="entry name" value="Octanoyltrans_LipM/LipL"/>
</dbReference>
<sequence>MPQQVYFLDQFQLLDHHDPLYMFAVDEWLAEQINESDAAICHIWRHPQAFILGAQDSRLPNIRQAVQWLQGAGWHVAVRNSGGLAVPLDNGVVNISFIVPHQSGQQPDYWFDFEKMYQWIKKALQPTGKQVERGLIQGAYCPGDYDLSIDGWKFCGIAQRRKRKATIIQAFVIAEGDGVARAELARNFYYIASNHYKEGQFPDVTLESTASLQQLTSLGKEAASSFAFAFKQEILRYFAMNSDRYIDISPHVDQINLLTQKLHARYTMEGETK</sequence>
<keyword evidence="3" id="KW-1185">Reference proteome</keyword>
<dbReference type="SUPFAM" id="SSF55681">
    <property type="entry name" value="Class II aaRS and biotin synthetases"/>
    <property type="match status" value="1"/>
</dbReference>
<accession>A0ABW4YFY5</accession>
<proteinExistence type="predicted"/>
<organism evidence="2 3">
    <name type="scientific">Paenibacillus yanchengensis</name>
    <dbReference type="NCBI Taxonomy" id="2035833"/>
    <lineage>
        <taxon>Bacteria</taxon>
        <taxon>Bacillati</taxon>
        <taxon>Bacillota</taxon>
        <taxon>Bacilli</taxon>
        <taxon>Bacillales</taxon>
        <taxon>Paenibacillaceae</taxon>
        <taxon>Paenibacillus</taxon>
    </lineage>
</organism>
<dbReference type="Proteomes" id="UP001597362">
    <property type="component" value="Unassembled WGS sequence"/>
</dbReference>
<gene>
    <name evidence="2" type="ORF">ACFSJH_02205</name>
</gene>
<evidence type="ECO:0000313" key="2">
    <source>
        <dbReference type="EMBL" id="MFD2114558.1"/>
    </source>
</evidence>
<keyword evidence="2" id="KW-0436">Ligase</keyword>
<feature type="domain" description="BPL/LPL catalytic" evidence="1">
    <location>
        <begin position="35"/>
        <end position="217"/>
    </location>
</feature>
<dbReference type="EMBL" id="JBHUHO010000007">
    <property type="protein sequence ID" value="MFD2114558.1"/>
    <property type="molecule type" value="Genomic_DNA"/>
</dbReference>
<dbReference type="Pfam" id="PF21948">
    <property type="entry name" value="LplA-B_cat"/>
    <property type="match status" value="1"/>
</dbReference>
<dbReference type="PANTHER" id="PTHR43679:SF2">
    <property type="entry name" value="OCTANOYL-[GCVH]:PROTEIN N-OCTANOYLTRANSFERASE"/>
    <property type="match status" value="1"/>
</dbReference>
<name>A0ABW4YFY5_9BACL</name>
<reference evidence="3" key="1">
    <citation type="journal article" date="2019" name="Int. J. Syst. Evol. Microbiol.">
        <title>The Global Catalogue of Microorganisms (GCM) 10K type strain sequencing project: providing services to taxonomists for standard genome sequencing and annotation.</title>
        <authorList>
            <consortium name="The Broad Institute Genomics Platform"/>
            <consortium name="The Broad Institute Genome Sequencing Center for Infectious Disease"/>
            <person name="Wu L."/>
            <person name="Ma J."/>
        </authorList>
    </citation>
    <scope>NUCLEOTIDE SEQUENCE [LARGE SCALE GENOMIC DNA]</scope>
    <source>
        <strain evidence="3">GH52</strain>
    </source>
</reference>
<comment type="caution">
    <text evidence="2">The sequence shown here is derived from an EMBL/GenBank/DDBJ whole genome shotgun (WGS) entry which is preliminary data.</text>
</comment>